<evidence type="ECO:0000256" key="4">
    <source>
        <dbReference type="ARBA" id="ARBA00022598"/>
    </source>
</evidence>
<dbReference type="GO" id="GO:0051301">
    <property type="term" value="P:cell division"/>
    <property type="evidence" value="ECO:0007669"/>
    <property type="project" value="UniProtKB-KW"/>
</dbReference>
<dbReference type="OrthoDB" id="9809796at2"/>
<keyword evidence="5" id="KW-0132">Cell division</keyword>
<dbReference type="PANTHER" id="PTHR43692">
    <property type="entry name" value="UDP-N-ACETYLMURAMOYLALANINE--D-GLUTAMATE LIGASE"/>
    <property type="match status" value="1"/>
</dbReference>
<keyword evidence="3" id="KW-0963">Cytoplasm</keyword>
<sequence length="451" mass="53329">MFKNSKNITLIGIGLSNLFCLKYLNIINKKFNINIIDKNENPKFLSNTTSIVNEIYKKNIKLYFGNKNTKLINNIIYNSDYVIISPSINKNNYNVNTLKVINDFDIFFSLIKNFKKIILVTGTNGKSTIVYIIYKILINCKFKVFIGGNIGVPILYSLYKKYDYYIIELSSFQIENISFKYKNLISIISNIDFDHLDRHINFEIYKDIKLKIFDSSLYCLFNIKNLKYIKKKIDKKYITFGFKNSFYNIKKIDNNFYLYKNDKLIINCNKLKIIGINNYINILSAIAATDILNVNKKIQIDTIKKIKNLKYRYNVRKINNNIWINDSKSTNLHSTISAINNTKNIFKFNNIHLILGGDRKNINFIKILKYLNKNFIVYCFGKDRFYINNIIKNSYVFYKLEMLFYFLINKIKCNDIILFSPGCSSLDQYLNFMHRGYSFNSLIESYFFNDK</sequence>
<dbReference type="InterPro" id="IPR036615">
    <property type="entry name" value="Mur_ligase_C_dom_sf"/>
</dbReference>
<evidence type="ECO:0000256" key="8">
    <source>
        <dbReference type="ARBA" id="ARBA00023306"/>
    </source>
</evidence>
<dbReference type="InterPro" id="IPR013221">
    <property type="entry name" value="Mur_ligase_cen"/>
</dbReference>
<proteinExistence type="predicted"/>
<comment type="pathway">
    <text evidence="2">Cell wall biogenesis; peptidoglycan biosynthesis.</text>
</comment>
<dbReference type="GO" id="GO:0008764">
    <property type="term" value="F:UDP-N-acetylmuramoylalanine-D-glutamate ligase activity"/>
    <property type="evidence" value="ECO:0007669"/>
    <property type="project" value="InterPro"/>
</dbReference>
<dbReference type="Pfam" id="PF21799">
    <property type="entry name" value="MurD-like_N"/>
    <property type="match status" value="1"/>
</dbReference>
<dbReference type="RefSeq" id="WP_148708329.1">
    <property type="nucleotide sequence ID" value="NZ_AP018161.1"/>
</dbReference>
<dbReference type="UniPathway" id="UPA00219"/>
<evidence type="ECO:0000256" key="5">
    <source>
        <dbReference type="ARBA" id="ARBA00022618"/>
    </source>
</evidence>
<evidence type="ECO:0000313" key="11">
    <source>
        <dbReference type="Proteomes" id="UP000289537"/>
    </source>
</evidence>
<keyword evidence="11" id="KW-1185">Reference proteome</keyword>
<dbReference type="Pfam" id="PF08245">
    <property type="entry name" value="Mur_ligase_M"/>
    <property type="match status" value="1"/>
</dbReference>
<dbReference type="InterPro" id="IPR018109">
    <property type="entry name" value="Folylpolyglutamate_synth_CS"/>
</dbReference>
<protein>
    <submittedName>
        <fullName evidence="10">UDP-N-acetylmuramoylalanine--D-glutamate ligase</fullName>
    </submittedName>
</protein>
<dbReference type="GO" id="GO:0009252">
    <property type="term" value="P:peptidoglycan biosynthetic process"/>
    <property type="evidence" value="ECO:0007669"/>
    <property type="project" value="UniProtKB-UniPathway"/>
</dbReference>
<dbReference type="SUPFAM" id="SSF53623">
    <property type="entry name" value="MurD-like peptide ligases, catalytic domain"/>
    <property type="match status" value="1"/>
</dbReference>
<dbReference type="GO" id="GO:0005737">
    <property type="term" value="C:cytoplasm"/>
    <property type="evidence" value="ECO:0007669"/>
    <property type="project" value="UniProtKB-SubCell"/>
</dbReference>
<dbReference type="InterPro" id="IPR036565">
    <property type="entry name" value="Mur-like_cat_sf"/>
</dbReference>
<accession>A0A2Z5T3K9</accession>
<evidence type="ECO:0000256" key="7">
    <source>
        <dbReference type="ARBA" id="ARBA00022840"/>
    </source>
</evidence>
<dbReference type="NCBIfam" id="TIGR01087">
    <property type="entry name" value="murD"/>
    <property type="match status" value="1"/>
</dbReference>
<evidence type="ECO:0000256" key="1">
    <source>
        <dbReference type="ARBA" id="ARBA00004496"/>
    </source>
</evidence>
<evidence type="ECO:0000256" key="3">
    <source>
        <dbReference type="ARBA" id="ARBA00022490"/>
    </source>
</evidence>
<comment type="subcellular location">
    <subcellularLocation>
        <location evidence="1">Cytoplasm</location>
    </subcellularLocation>
</comment>
<name>A0A2Z5T3K9_9GAMM</name>
<evidence type="ECO:0000259" key="9">
    <source>
        <dbReference type="Pfam" id="PF08245"/>
    </source>
</evidence>
<dbReference type="GO" id="GO:0008360">
    <property type="term" value="P:regulation of cell shape"/>
    <property type="evidence" value="ECO:0007669"/>
    <property type="project" value="InterPro"/>
</dbReference>
<dbReference type="EMBL" id="AP018161">
    <property type="protein sequence ID" value="BBA84978.1"/>
    <property type="molecule type" value="Genomic_DNA"/>
</dbReference>
<dbReference type="GO" id="GO:0004326">
    <property type="term" value="F:tetrahydrofolylpolyglutamate synthase activity"/>
    <property type="evidence" value="ECO:0007669"/>
    <property type="project" value="InterPro"/>
</dbReference>
<dbReference type="InterPro" id="IPR005762">
    <property type="entry name" value="MurD"/>
</dbReference>
<feature type="domain" description="Mur ligase central" evidence="9">
    <location>
        <begin position="120"/>
        <end position="288"/>
    </location>
</feature>
<keyword evidence="8" id="KW-0131">Cell cycle</keyword>
<dbReference type="GO" id="GO:0005524">
    <property type="term" value="F:ATP binding"/>
    <property type="evidence" value="ECO:0007669"/>
    <property type="project" value="UniProtKB-KW"/>
</dbReference>
<reference evidence="10 11" key="1">
    <citation type="journal article" date="2017" name="Proc. Natl. Acad. Sci. U.S.A.">
        <title>Small genome symbiont underlies cuticle hardness in beetles.</title>
        <authorList>
            <person name="Anbutsu H."/>
            <person name="Moriyama M."/>
            <person name="Nikoh N."/>
            <person name="Hosokawa T."/>
            <person name="Futahashi R."/>
            <person name="Tanahashi M."/>
            <person name="Meng X.Y."/>
            <person name="Kuriwada T."/>
            <person name="Mori N."/>
            <person name="Oshima K."/>
            <person name="Hattori M."/>
            <person name="Fujie M."/>
            <person name="Satoh N."/>
            <person name="Maeda T."/>
            <person name="Shigenobu S."/>
            <person name="Koga R."/>
            <person name="Fukatsu T."/>
        </authorList>
    </citation>
    <scope>NUCLEOTIDE SEQUENCE [LARGE SCALE GENOMIC DNA]</scope>
    <source>
        <strain evidence="10">NARRFE1</strain>
    </source>
</reference>
<dbReference type="Gene3D" id="3.90.190.20">
    <property type="entry name" value="Mur ligase, C-terminal domain"/>
    <property type="match status" value="1"/>
</dbReference>
<dbReference type="PANTHER" id="PTHR43692:SF1">
    <property type="entry name" value="UDP-N-ACETYLMURAMOYLALANINE--D-GLUTAMATE LIGASE"/>
    <property type="match status" value="1"/>
</dbReference>
<evidence type="ECO:0000256" key="6">
    <source>
        <dbReference type="ARBA" id="ARBA00022741"/>
    </source>
</evidence>
<dbReference type="Gene3D" id="3.40.1190.10">
    <property type="entry name" value="Mur-like, catalytic domain"/>
    <property type="match status" value="1"/>
</dbReference>
<dbReference type="Proteomes" id="UP000289537">
    <property type="component" value="Chromosome"/>
</dbReference>
<dbReference type="PROSITE" id="PS01011">
    <property type="entry name" value="FOLYLPOLYGLU_SYNT_1"/>
    <property type="match status" value="1"/>
</dbReference>
<dbReference type="SUPFAM" id="SSF53244">
    <property type="entry name" value="MurD-like peptide ligases, peptide-binding domain"/>
    <property type="match status" value="1"/>
</dbReference>
<keyword evidence="6" id="KW-0547">Nucleotide-binding</keyword>
<evidence type="ECO:0000313" key="10">
    <source>
        <dbReference type="EMBL" id="BBA84978.1"/>
    </source>
</evidence>
<dbReference type="KEGG" id="eor:NARRFE1_00150"/>
<evidence type="ECO:0000256" key="2">
    <source>
        <dbReference type="ARBA" id="ARBA00004752"/>
    </source>
</evidence>
<keyword evidence="7" id="KW-0067">ATP-binding</keyword>
<organism evidence="10 11">
    <name type="scientific">endosymbiont of Rhynchophorus ferrugineus</name>
    <dbReference type="NCBI Taxonomy" id="1972133"/>
    <lineage>
        <taxon>Bacteria</taxon>
        <taxon>Pseudomonadati</taxon>
        <taxon>Pseudomonadota</taxon>
        <taxon>Gammaproteobacteria</taxon>
        <taxon>Candidatus Nardonella</taxon>
    </lineage>
</organism>
<dbReference type="Gene3D" id="3.40.50.720">
    <property type="entry name" value="NAD(P)-binding Rossmann-like Domain"/>
    <property type="match status" value="1"/>
</dbReference>
<keyword evidence="4 10" id="KW-0436">Ligase</keyword>
<dbReference type="AlphaFoldDB" id="A0A2Z5T3K9"/>
<gene>
    <name evidence="10" type="primary">murD</name>
    <name evidence="10" type="ORF">NARRFE1_00150</name>
</gene>